<sequence>MLNVVALMGRLVADPQLRQTTTGKNVASFRVAVDRGRKDANGQNQADFFDIVAWDKSAEFVCRYFQKGSMIAVEGRLQSRNYQDKSGSNRTAIEVVASNVSFAGNKEPAQSQNVANRAVSAPVAANNEYEPIEDDGDLPF</sequence>
<dbReference type="Gene3D" id="2.40.50.140">
    <property type="entry name" value="Nucleic acid-binding proteins"/>
    <property type="match status" value="1"/>
</dbReference>
<dbReference type="PROSITE" id="PS50935">
    <property type="entry name" value="SSB"/>
    <property type="match status" value="1"/>
</dbReference>
<dbReference type="HAMAP" id="MF_00984">
    <property type="entry name" value="SSB"/>
    <property type="match status" value="1"/>
</dbReference>
<reference evidence="3" key="1">
    <citation type="journal article" date="2021" name="Proc. Natl. Acad. Sci. U.S.A.">
        <title>A Catalog of Tens of Thousands of Viruses from Human Metagenomes Reveals Hidden Associations with Chronic Diseases.</title>
        <authorList>
            <person name="Tisza M.J."/>
            <person name="Buck C.B."/>
        </authorList>
    </citation>
    <scope>NUCLEOTIDE SEQUENCE</scope>
    <source>
        <strain evidence="3">CtM6i4</strain>
    </source>
</reference>
<dbReference type="SUPFAM" id="SSF50249">
    <property type="entry name" value="Nucleic acid-binding proteins"/>
    <property type="match status" value="1"/>
</dbReference>
<organism evidence="3">
    <name type="scientific">Siphoviridae sp. ctM6i4</name>
    <dbReference type="NCBI Taxonomy" id="2827852"/>
    <lineage>
        <taxon>Viruses</taxon>
        <taxon>Duplodnaviria</taxon>
        <taxon>Heunggongvirae</taxon>
        <taxon>Uroviricota</taxon>
        <taxon>Caudoviricetes</taxon>
    </lineage>
</organism>
<dbReference type="Pfam" id="PF00436">
    <property type="entry name" value="SSB"/>
    <property type="match status" value="1"/>
</dbReference>
<dbReference type="PANTHER" id="PTHR10302">
    <property type="entry name" value="SINGLE-STRANDED DNA-BINDING PROTEIN"/>
    <property type="match status" value="1"/>
</dbReference>
<evidence type="ECO:0000256" key="2">
    <source>
        <dbReference type="PIRNR" id="PIRNR002070"/>
    </source>
</evidence>
<dbReference type="GO" id="GO:0006260">
    <property type="term" value="P:DNA replication"/>
    <property type="evidence" value="ECO:0007669"/>
    <property type="project" value="InterPro"/>
</dbReference>
<dbReference type="InterPro" id="IPR012340">
    <property type="entry name" value="NA-bd_OB-fold"/>
</dbReference>
<accession>A0A8S5T2W1</accession>
<dbReference type="GO" id="GO:0003697">
    <property type="term" value="F:single-stranded DNA binding"/>
    <property type="evidence" value="ECO:0007669"/>
    <property type="project" value="InterPro"/>
</dbReference>
<proteinExistence type="inferred from homology"/>
<evidence type="ECO:0000256" key="1">
    <source>
        <dbReference type="ARBA" id="ARBA00023125"/>
    </source>
</evidence>
<name>A0A8S5T2W1_9CAUD</name>
<protein>
    <recommendedName>
        <fullName evidence="2">Single-stranded DNA-binding protein</fullName>
    </recommendedName>
</protein>
<dbReference type="PANTHER" id="PTHR10302:SF27">
    <property type="entry name" value="SINGLE-STRANDED DNA-BINDING PROTEIN"/>
    <property type="match status" value="1"/>
</dbReference>
<dbReference type="EMBL" id="BK032735">
    <property type="protein sequence ID" value="DAF57601.1"/>
    <property type="molecule type" value="Genomic_DNA"/>
</dbReference>
<keyword evidence="1 2" id="KW-0238">DNA-binding</keyword>
<dbReference type="InterPro" id="IPR011344">
    <property type="entry name" value="ssDNA-bd"/>
</dbReference>
<dbReference type="GO" id="GO:0009295">
    <property type="term" value="C:nucleoid"/>
    <property type="evidence" value="ECO:0007669"/>
    <property type="project" value="TreeGrafter"/>
</dbReference>
<evidence type="ECO:0000313" key="3">
    <source>
        <dbReference type="EMBL" id="DAF57601.1"/>
    </source>
</evidence>
<dbReference type="InterPro" id="IPR000424">
    <property type="entry name" value="Primosome_PriB/ssb"/>
</dbReference>
<dbReference type="NCBIfam" id="TIGR00621">
    <property type="entry name" value="ssb"/>
    <property type="match status" value="1"/>
</dbReference>
<dbReference type="PIRSF" id="PIRSF002070">
    <property type="entry name" value="SSB"/>
    <property type="match status" value="1"/>
</dbReference>
<dbReference type="CDD" id="cd04496">
    <property type="entry name" value="SSB_OBF"/>
    <property type="match status" value="1"/>
</dbReference>